<sequence>MNLFEVFLVVAFAIGVVAIVWLAVAGVVSRHRDHRTAEERWADEHGDEDPKKVKLRGGPSWMGPGPGF</sequence>
<dbReference type="RefSeq" id="WP_345504551.1">
    <property type="nucleotide sequence ID" value="NZ_BAABLO010000012.1"/>
</dbReference>
<protein>
    <submittedName>
        <fullName evidence="3">Uncharacterized protein</fullName>
    </submittedName>
</protein>
<feature type="compositionally biased region" description="Basic and acidic residues" evidence="1">
    <location>
        <begin position="35"/>
        <end position="52"/>
    </location>
</feature>
<feature type="region of interest" description="Disordered" evidence="1">
    <location>
        <begin position="31"/>
        <end position="68"/>
    </location>
</feature>
<evidence type="ECO:0000256" key="1">
    <source>
        <dbReference type="SAM" id="MobiDB-lite"/>
    </source>
</evidence>
<comment type="caution">
    <text evidence="3">The sequence shown here is derived from an EMBL/GenBank/DDBJ whole genome shotgun (WGS) entry which is preliminary data.</text>
</comment>
<organism evidence="3 4">
    <name type="scientific">Pedococcus ginsenosidimutans</name>
    <dbReference type="NCBI Taxonomy" id="490570"/>
    <lineage>
        <taxon>Bacteria</taxon>
        <taxon>Bacillati</taxon>
        <taxon>Actinomycetota</taxon>
        <taxon>Actinomycetes</taxon>
        <taxon>Micrococcales</taxon>
        <taxon>Intrasporangiaceae</taxon>
        <taxon>Pedococcus</taxon>
    </lineage>
</organism>
<keyword evidence="4" id="KW-1185">Reference proteome</keyword>
<reference evidence="4" key="1">
    <citation type="journal article" date="2019" name="Int. J. Syst. Evol. Microbiol.">
        <title>The Global Catalogue of Microorganisms (GCM) 10K type strain sequencing project: providing services to taxonomists for standard genome sequencing and annotation.</title>
        <authorList>
            <consortium name="The Broad Institute Genomics Platform"/>
            <consortium name="The Broad Institute Genome Sequencing Center for Infectious Disease"/>
            <person name="Wu L."/>
            <person name="Ma J."/>
        </authorList>
    </citation>
    <scope>NUCLEOTIDE SEQUENCE [LARGE SCALE GENOMIC DNA]</scope>
    <source>
        <strain evidence="4">JCM 18961</strain>
    </source>
</reference>
<evidence type="ECO:0000313" key="4">
    <source>
        <dbReference type="Proteomes" id="UP001500556"/>
    </source>
</evidence>
<dbReference type="EMBL" id="BAABLO010000012">
    <property type="protein sequence ID" value="GAA4729070.1"/>
    <property type="molecule type" value="Genomic_DNA"/>
</dbReference>
<accession>A0ABP8YJE5</accession>
<keyword evidence="2" id="KW-0472">Membrane</keyword>
<keyword evidence="2" id="KW-0812">Transmembrane</keyword>
<feature type="transmembrane region" description="Helical" evidence="2">
    <location>
        <begin position="6"/>
        <end position="28"/>
    </location>
</feature>
<dbReference type="Proteomes" id="UP001500556">
    <property type="component" value="Unassembled WGS sequence"/>
</dbReference>
<evidence type="ECO:0000256" key="2">
    <source>
        <dbReference type="SAM" id="Phobius"/>
    </source>
</evidence>
<name>A0ABP8YJE5_9MICO</name>
<proteinExistence type="predicted"/>
<gene>
    <name evidence="3" type="ORF">GCM10025782_29850</name>
</gene>
<evidence type="ECO:0000313" key="3">
    <source>
        <dbReference type="EMBL" id="GAA4729070.1"/>
    </source>
</evidence>
<keyword evidence="2" id="KW-1133">Transmembrane helix</keyword>